<dbReference type="GO" id="GO:0004725">
    <property type="term" value="F:protein tyrosine phosphatase activity"/>
    <property type="evidence" value="ECO:0007669"/>
    <property type="project" value="UniProtKB-EC"/>
</dbReference>
<keyword evidence="6" id="KW-1185">Reference proteome</keyword>
<reference evidence="5 6" key="1">
    <citation type="submission" date="2019-08" db="EMBL/GenBank/DDBJ databases">
        <title>In-depth cultivation of the pig gut microbiome towards novel bacterial diversity and tailored functional studies.</title>
        <authorList>
            <person name="Wylensek D."/>
            <person name="Hitch T.C.A."/>
            <person name="Clavel T."/>
        </authorList>
    </citation>
    <scope>NUCLEOTIDE SEQUENCE [LARGE SCALE GENOMIC DNA]</scope>
    <source>
        <strain evidence="5 6">Oil-RF-744-WCA-WT-10</strain>
    </source>
</reference>
<accession>A0A6L5XCV8</accession>
<protein>
    <recommendedName>
        <fullName evidence="2">protein-tyrosine-phosphatase</fullName>
        <ecNumber evidence="2">3.1.3.48</ecNumber>
    </recommendedName>
</protein>
<dbReference type="AlphaFoldDB" id="A0A6L5XCV8"/>
<sequence length="245" mass="28126">MFDFFKKKKNDATLFYHTDVHCHILPGVDHGSASVSDSLEMLRAELDMGVNRVILTSHTTAETFENTPETLSAAFTLLKQAVADAGLDIELHLSSEYRIDEYWNKLYAAGRVLPMPGNYILLENSFTQELIEIDQLLFDLQCKGFHPILAHPERYHYYYDRRERYGRLHANGVSFQLNILSLAGYFGSGAREIALWLIKNNLVDMLGSDMHNLQHAEIIKDYIASRDWKKISSKIQGRIVNDMVR</sequence>
<dbReference type="Proteomes" id="UP000483362">
    <property type="component" value="Unassembled WGS sequence"/>
</dbReference>
<dbReference type="EC" id="3.1.3.48" evidence="2"/>
<evidence type="ECO:0000256" key="4">
    <source>
        <dbReference type="ARBA" id="ARBA00051722"/>
    </source>
</evidence>
<dbReference type="InterPro" id="IPR016195">
    <property type="entry name" value="Pol/histidinol_Pase-like"/>
</dbReference>
<evidence type="ECO:0000313" key="6">
    <source>
        <dbReference type="Proteomes" id="UP000483362"/>
    </source>
</evidence>
<dbReference type="InterPro" id="IPR016667">
    <property type="entry name" value="Caps_polysacc_synth_CpsB/CapC"/>
</dbReference>
<dbReference type="EMBL" id="VULT01000015">
    <property type="protein sequence ID" value="MSS18071.1"/>
    <property type="molecule type" value="Genomic_DNA"/>
</dbReference>
<comment type="similarity">
    <text evidence="1">Belongs to the metallo-dependent hydrolases superfamily. CpsB/CapC family.</text>
</comment>
<evidence type="ECO:0000313" key="5">
    <source>
        <dbReference type="EMBL" id="MSS18071.1"/>
    </source>
</evidence>
<name>A0A6L5XCV8_9BACT</name>
<evidence type="ECO:0000256" key="2">
    <source>
        <dbReference type="ARBA" id="ARBA00013064"/>
    </source>
</evidence>
<dbReference type="PIRSF" id="PIRSF016557">
    <property type="entry name" value="Caps_synth_CpsB"/>
    <property type="match status" value="1"/>
</dbReference>
<keyword evidence="3" id="KW-0378">Hydrolase</keyword>
<dbReference type="Pfam" id="PF19567">
    <property type="entry name" value="CpsB_CapC"/>
    <property type="match status" value="1"/>
</dbReference>
<evidence type="ECO:0000256" key="1">
    <source>
        <dbReference type="ARBA" id="ARBA00005750"/>
    </source>
</evidence>
<evidence type="ECO:0000256" key="3">
    <source>
        <dbReference type="ARBA" id="ARBA00022801"/>
    </source>
</evidence>
<dbReference type="PANTHER" id="PTHR39181:SF1">
    <property type="entry name" value="TYROSINE-PROTEIN PHOSPHATASE YWQE"/>
    <property type="match status" value="1"/>
</dbReference>
<organism evidence="5 6">
    <name type="scientific">Sodaliphilus pleomorphus</name>
    <dbReference type="NCBI Taxonomy" id="2606626"/>
    <lineage>
        <taxon>Bacteria</taxon>
        <taxon>Pseudomonadati</taxon>
        <taxon>Bacteroidota</taxon>
        <taxon>Bacteroidia</taxon>
        <taxon>Bacteroidales</taxon>
        <taxon>Muribaculaceae</taxon>
        <taxon>Sodaliphilus</taxon>
    </lineage>
</organism>
<dbReference type="RefSeq" id="WP_154328748.1">
    <property type="nucleotide sequence ID" value="NZ_CP045696.1"/>
</dbReference>
<dbReference type="GO" id="GO:0030145">
    <property type="term" value="F:manganese ion binding"/>
    <property type="evidence" value="ECO:0007669"/>
    <property type="project" value="InterPro"/>
</dbReference>
<gene>
    <name evidence="5" type="ORF">FYJ29_09935</name>
</gene>
<comment type="catalytic activity">
    <reaction evidence="4">
        <text>O-phospho-L-tyrosyl-[protein] + H2O = L-tyrosyl-[protein] + phosphate</text>
        <dbReference type="Rhea" id="RHEA:10684"/>
        <dbReference type="Rhea" id="RHEA-COMP:10136"/>
        <dbReference type="Rhea" id="RHEA-COMP:20101"/>
        <dbReference type="ChEBI" id="CHEBI:15377"/>
        <dbReference type="ChEBI" id="CHEBI:43474"/>
        <dbReference type="ChEBI" id="CHEBI:46858"/>
        <dbReference type="ChEBI" id="CHEBI:61978"/>
        <dbReference type="EC" id="3.1.3.48"/>
    </reaction>
</comment>
<dbReference type="Gene3D" id="3.20.20.140">
    <property type="entry name" value="Metal-dependent hydrolases"/>
    <property type="match status" value="1"/>
</dbReference>
<proteinExistence type="inferred from homology"/>
<comment type="caution">
    <text evidence="5">The sequence shown here is derived from an EMBL/GenBank/DDBJ whole genome shotgun (WGS) entry which is preliminary data.</text>
</comment>
<dbReference type="SUPFAM" id="SSF89550">
    <property type="entry name" value="PHP domain-like"/>
    <property type="match status" value="1"/>
</dbReference>
<dbReference type="PANTHER" id="PTHR39181">
    <property type="entry name" value="TYROSINE-PROTEIN PHOSPHATASE YWQE"/>
    <property type="match status" value="1"/>
</dbReference>